<organism evidence="1 2">
    <name type="scientific">Halocynthiibacter styelae</name>
    <dbReference type="NCBI Taxonomy" id="2761955"/>
    <lineage>
        <taxon>Bacteria</taxon>
        <taxon>Pseudomonadati</taxon>
        <taxon>Pseudomonadota</taxon>
        <taxon>Alphaproteobacteria</taxon>
        <taxon>Rhodobacterales</taxon>
        <taxon>Paracoccaceae</taxon>
        <taxon>Halocynthiibacter</taxon>
    </lineage>
</organism>
<gene>
    <name evidence="1" type="ORF">H1D41_06550</name>
</gene>
<reference evidence="1" key="1">
    <citation type="submission" date="2020-10" db="EMBL/GenBank/DDBJ databases">
        <title>Paenihalocynthiibacter styelae gen. nov., sp. nov., isolated from stalked sea squirt Styela clava.</title>
        <authorList>
            <person name="Kim Y.-O."/>
            <person name="Yoon J.-H."/>
        </authorList>
    </citation>
    <scope>NUCLEOTIDE SEQUENCE</scope>
    <source>
        <strain evidence="1">MYP1-1</strain>
    </source>
</reference>
<dbReference type="EMBL" id="JADCKQ010000004">
    <property type="protein sequence ID" value="MBI1493288.1"/>
    <property type="molecule type" value="Genomic_DNA"/>
</dbReference>
<accession>A0A8J7ICG3</accession>
<dbReference type="Proteomes" id="UP000640583">
    <property type="component" value="Unassembled WGS sequence"/>
</dbReference>
<protein>
    <submittedName>
        <fullName evidence="1">Uncharacterized protein</fullName>
    </submittedName>
</protein>
<dbReference type="RefSeq" id="WP_228848139.1">
    <property type="nucleotide sequence ID" value="NZ_JADCKQ010000004.1"/>
</dbReference>
<sequence>MMAIGKAILDYLPEFKLPEMTREAEIAVYMVHNSAGAEDYVFLFDFEEFKARSEAGMFVRPVIRIFAGRDDFSRLRFARQFREVFAAEFDRMRAEAGETSGGWLNWGIPGTNLAEKLGGFIANLLLAIALGTGKQILNLTGLAGLLRGKSDEAKLVDEFEKTRCQVEEALSRVEITIHPELYDYAYRDGLKGKISRMDRDAWPLPAYVREHLRDAKSGSWW</sequence>
<keyword evidence="2" id="KW-1185">Reference proteome</keyword>
<dbReference type="AlphaFoldDB" id="A0A8J7ICG3"/>
<evidence type="ECO:0000313" key="2">
    <source>
        <dbReference type="Proteomes" id="UP000640583"/>
    </source>
</evidence>
<comment type="caution">
    <text evidence="1">The sequence shown here is derived from an EMBL/GenBank/DDBJ whole genome shotgun (WGS) entry which is preliminary data.</text>
</comment>
<name>A0A8J7ICG3_9RHOB</name>
<proteinExistence type="predicted"/>
<evidence type="ECO:0000313" key="1">
    <source>
        <dbReference type="EMBL" id="MBI1493288.1"/>
    </source>
</evidence>